<dbReference type="GO" id="GO:0051301">
    <property type="term" value="P:cell division"/>
    <property type="evidence" value="ECO:0007669"/>
    <property type="project" value="UniProtKB-UniRule"/>
</dbReference>
<reference evidence="2" key="1">
    <citation type="journal article" date="2013" name="Genetics">
        <title>The draft genome and transcriptome of Panagrellus redivivus are shaped by the harsh demands of a free-living lifestyle.</title>
        <authorList>
            <person name="Srinivasan J."/>
            <person name="Dillman A.R."/>
            <person name="Macchietto M.G."/>
            <person name="Heikkinen L."/>
            <person name="Lakso M."/>
            <person name="Fracchia K.M."/>
            <person name="Antoshechkin I."/>
            <person name="Mortazavi A."/>
            <person name="Wong G."/>
            <person name="Sternberg P.W."/>
        </authorList>
    </citation>
    <scope>NUCLEOTIDE SEQUENCE [LARGE SCALE GENOMIC DNA]</scope>
    <source>
        <strain evidence="2">MT8872</strain>
    </source>
</reference>
<proteinExistence type="inferred from homology"/>
<protein>
    <recommendedName>
        <fullName evidence="1">Cyclin-dependent kinases regulatory subunit</fullName>
    </recommendedName>
</protein>
<evidence type="ECO:0000256" key="1">
    <source>
        <dbReference type="RuleBase" id="RU311113"/>
    </source>
</evidence>
<name>A0A7E4V0B1_PANRE</name>
<sequence>MLQPLPMAKRKLQQNLYAWLDNQYQHSKVYHDDFYQYKSIVVPMKHRKNIPKYQILTTTQWRERGIKFPSGWEQYMIYTRKPYILCLRRPIPNSDRKSVVSSPSLNNVCEVVPLTPMKEAKMSALSPLPKGSPMTDAILVRDIVEMRQSGMILEKLDESEREGDSEVQENPSKVSKYWLLQGLWTRIRWLSCKRKTVKTENSNTSSLQRLQNSTDTV</sequence>
<reference evidence="3" key="2">
    <citation type="submission" date="2020-10" db="UniProtKB">
        <authorList>
            <consortium name="WormBaseParasite"/>
        </authorList>
    </citation>
    <scope>IDENTIFICATION</scope>
</reference>
<dbReference type="Proteomes" id="UP000492821">
    <property type="component" value="Unassembled WGS sequence"/>
</dbReference>
<keyword evidence="2" id="KW-1185">Reference proteome</keyword>
<dbReference type="GO" id="GO:0016538">
    <property type="term" value="F:cyclin-dependent protein serine/threonine kinase regulator activity"/>
    <property type="evidence" value="ECO:0007669"/>
    <property type="project" value="InterPro"/>
</dbReference>
<comment type="similarity">
    <text evidence="1">Belongs to the CKS family.</text>
</comment>
<dbReference type="AlphaFoldDB" id="A0A7E4V0B1"/>
<evidence type="ECO:0000313" key="3">
    <source>
        <dbReference type="WBParaSite" id="Pan_g15021.t1"/>
    </source>
</evidence>
<dbReference type="WBParaSite" id="Pan_g15021.t1">
    <property type="protein sequence ID" value="Pan_g15021.t1"/>
    <property type="gene ID" value="Pan_g15021"/>
</dbReference>
<organism evidence="2 3">
    <name type="scientific">Panagrellus redivivus</name>
    <name type="common">Microworm</name>
    <dbReference type="NCBI Taxonomy" id="6233"/>
    <lineage>
        <taxon>Eukaryota</taxon>
        <taxon>Metazoa</taxon>
        <taxon>Ecdysozoa</taxon>
        <taxon>Nematoda</taxon>
        <taxon>Chromadorea</taxon>
        <taxon>Rhabditida</taxon>
        <taxon>Tylenchina</taxon>
        <taxon>Panagrolaimomorpha</taxon>
        <taxon>Panagrolaimoidea</taxon>
        <taxon>Panagrolaimidae</taxon>
        <taxon>Panagrellus</taxon>
    </lineage>
</organism>
<dbReference type="SUPFAM" id="SSF55637">
    <property type="entry name" value="Cell cycle regulatory proteins"/>
    <property type="match status" value="1"/>
</dbReference>
<dbReference type="Pfam" id="PF01111">
    <property type="entry name" value="CKS"/>
    <property type="match status" value="1"/>
</dbReference>
<dbReference type="SMART" id="SM01084">
    <property type="entry name" value="CKS"/>
    <property type="match status" value="1"/>
</dbReference>
<dbReference type="Gene3D" id="3.30.170.10">
    <property type="entry name" value="Cyclin-dependent kinase, regulatory subunit"/>
    <property type="match status" value="1"/>
</dbReference>
<comment type="function">
    <text evidence="1">Binds to the catalytic subunit of the cyclin dependent kinases and is essential for their biological function.</text>
</comment>
<dbReference type="InterPro" id="IPR000789">
    <property type="entry name" value="Cyclin-dep_kinase_reg-sub"/>
</dbReference>
<keyword evidence="1" id="KW-0131">Cell cycle</keyword>
<dbReference type="InterPro" id="IPR036858">
    <property type="entry name" value="Cyclin-dep_kinase_reg-sub_sf"/>
</dbReference>
<accession>A0A7E4V0B1</accession>
<dbReference type="PRINTS" id="PR00296">
    <property type="entry name" value="CYCLINKINASE"/>
</dbReference>
<evidence type="ECO:0000313" key="2">
    <source>
        <dbReference type="Proteomes" id="UP000492821"/>
    </source>
</evidence>
<keyword evidence="1" id="KW-0132">Cell division</keyword>